<proteinExistence type="inferred from homology"/>
<dbReference type="AlphaFoldDB" id="A0A1H7H3E8"/>
<gene>
    <name evidence="5" type="ORF">SAMN05661044_00270</name>
</gene>
<organism evidence="5 6">
    <name type="scientific">Olivibacter domesticus</name>
    <name type="common">Pseudosphingobacterium domesticum</name>
    <dbReference type="NCBI Taxonomy" id="407022"/>
    <lineage>
        <taxon>Bacteria</taxon>
        <taxon>Pseudomonadati</taxon>
        <taxon>Bacteroidota</taxon>
        <taxon>Sphingobacteriia</taxon>
        <taxon>Sphingobacteriales</taxon>
        <taxon>Sphingobacteriaceae</taxon>
        <taxon>Olivibacter</taxon>
    </lineage>
</organism>
<name>A0A1H7H3E8_OLID1</name>
<accession>A0A1H7H3E8</accession>
<sequence>MEPNKETKEPDNTAIRTALWRALHLQVDAMPHVVEDEIGLKLIAPPDDWQQRPDMKFTKRLRASIVARARFIEDFVIEQSKQEIDQYVILGAGLDTFAQRQPDIASKFHIYEIDQPDTLTWKQQRLIELDFGIPKYLHFVPVNFEISSWWEKLLKAGFDTNKPAVVACTGVSLYLTKEAITSTLAVIASLASGSKLAMTFYLPMELLDEEDKPMQEMAEKGAREAGTPFGSFFAPNEILTLARDAGFKEVKTISTKDMVQYYFTNRTDNLLPASGEVFLLATT</sequence>
<keyword evidence="6" id="KW-1185">Reference proteome</keyword>
<keyword evidence="4" id="KW-0949">S-adenosyl-L-methionine</keyword>
<keyword evidence="2 4" id="KW-0489">Methyltransferase</keyword>
<dbReference type="GO" id="GO:0032259">
    <property type="term" value="P:methylation"/>
    <property type="evidence" value="ECO:0007669"/>
    <property type="project" value="UniProtKB-KW"/>
</dbReference>
<dbReference type="GO" id="GO:0008168">
    <property type="term" value="F:methyltransferase activity"/>
    <property type="evidence" value="ECO:0007669"/>
    <property type="project" value="UniProtKB-UniRule"/>
</dbReference>
<dbReference type="PANTHER" id="PTHR43619">
    <property type="entry name" value="S-ADENOSYL-L-METHIONINE-DEPENDENT METHYLTRANSFERASE YKTD-RELATED"/>
    <property type="match status" value="1"/>
</dbReference>
<dbReference type="STRING" id="407022.SAMN05661044_00270"/>
<dbReference type="RefSeq" id="WP_093317149.1">
    <property type="nucleotide sequence ID" value="NZ_FOAF01000001.1"/>
</dbReference>
<dbReference type="InterPro" id="IPR029063">
    <property type="entry name" value="SAM-dependent_MTases_sf"/>
</dbReference>
<evidence type="ECO:0000256" key="4">
    <source>
        <dbReference type="RuleBase" id="RU362030"/>
    </source>
</evidence>
<keyword evidence="3 5" id="KW-0808">Transferase</keyword>
<dbReference type="Proteomes" id="UP000199421">
    <property type="component" value="Unassembled WGS sequence"/>
</dbReference>
<dbReference type="EC" id="2.1.1.-" evidence="4"/>
<comment type="similarity">
    <text evidence="1 4">Belongs to the UPF0677 family.</text>
</comment>
<dbReference type="NCBIfam" id="TIGR00027">
    <property type="entry name" value="mthyl_TIGR00027"/>
    <property type="match status" value="1"/>
</dbReference>
<dbReference type="PANTHER" id="PTHR43619:SF2">
    <property type="entry name" value="S-ADENOSYL-L-METHIONINE-DEPENDENT METHYLTRANSFERASES SUPERFAMILY PROTEIN"/>
    <property type="match status" value="1"/>
</dbReference>
<dbReference type="Pfam" id="PF04072">
    <property type="entry name" value="LCM"/>
    <property type="match status" value="1"/>
</dbReference>
<dbReference type="Gene3D" id="3.40.50.150">
    <property type="entry name" value="Vaccinia Virus protein VP39"/>
    <property type="match status" value="1"/>
</dbReference>
<evidence type="ECO:0000256" key="3">
    <source>
        <dbReference type="ARBA" id="ARBA00022679"/>
    </source>
</evidence>
<comment type="function">
    <text evidence="4">Exhibits S-adenosyl-L-methionine-dependent methyltransferase activity.</text>
</comment>
<dbReference type="SUPFAM" id="SSF53335">
    <property type="entry name" value="S-adenosyl-L-methionine-dependent methyltransferases"/>
    <property type="match status" value="1"/>
</dbReference>
<evidence type="ECO:0000256" key="2">
    <source>
        <dbReference type="ARBA" id="ARBA00022603"/>
    </source>
</evidence>
<reference evidence="6" key="1">
    <citation type="submission" date="2016-10" db="EMBL/GenBank/DDBJ databases">
        <authorList>
            <person name="Varghese N."/>
            <person name="Submissions S."/>
        </authorList>
    </citation>
    <scope>NUCLEOTIDE SEQUENCE [LARGE SCALE GENOMIC DNA]</scope>
    <source>
        <strain evidence="6">DSM 18733</strain>
    </source>
</reference>
<dbReference type="InterPro" id="IPR011610">
    <property type="entry name" value="SAM_mthyl_Trfase_ML2640-like"/>
</dbReference>
<protein>
    <recommendedName>
        <fullName evidence="4">S-adenosyl-L-methionine-dependent methyltransferase</fullName>
        <ecNumber evidence="4">2.1.1.-</ecNumber>
    </recommendedName>
</protein>
<dbReference type="EMBL" id="FOAF01000001">
    <property type="protein sequence ID" value="SEK44831.1"/>
    <property type="molecule type" value="Genomic_DNA"/>
</dbReference>
<evidence type="ECO:0000256" key="1">
    <source>
        <dbReference type="ARBA" id="ARBA00008138"/>
    </source>
</evidence>
<evidence type="ECO:0000313" key="5">
    <source>
        <dbReference type="EMBL" id="SEK44831.1"/>
    </source>
</evidence>
<dbReference type="InterPro" id="IPR007213">
    <property type="entry name" value="Ppm1/Ppm2/Tcmp"/>
</dbReference>
<evidence type="ECO:0000313" key="6">
    <source>
        <dbReference type="Proteomes" id="UP000199421"/>
    </source>
</evidence>
<dbReference type="OrthoDB" id="9806164at2"/>